<feature type="transmembrane region" description="Helical" evidence="1">
    <location>
        <begin position="12"/>
        <end position="30"/>
    </location>
</feature>
<dbReference type="EMBL" id="CAJSTJ010000099">
    <property type="protein sequence ID" value="CAG7556503.1"/>
    <property type="molecule type" value="Genomic_DNA"/>
</dbReference>
<name>A0A8J2IGG6_FUSEQ</name>
<evidence type="ECO:0000313" key="3">
    <source>
        <dbReference type="Proteomes" id="UP000693738"/>
    </source>
</evidence>
<protein>
    <submittedName>
        <fullName evidence="2">Uncharacterized protein</fullName>
    </submittedName>
</protein>
<proteinExistence type="predicted"/>
<keyword evidence="1" id="KW-0472">Membrane</keyword>
<dbReference type="Proteomes" id="UP000693738">
    <property type="component" value="Unassembled WGS sequence"/>
</dbReference>
<reference evidence="2" key="1">
    <citation type="submission" date="2021-05" db="EMBL/GenBank/DDBJ databases">
        <authorList>
            <person name="Khan N."/>
        </authorList>
    </citation>
    <scope>NUCLEOTIDE SEQUENCE</scope>
</reference>
<keyword evidence="1" id="KW-0812">Transmembrane</keyword>
<organism evidence="2 3">
    <name type="scientific">Fusarium equiseti</name>
    <name type="common">Fusarium scirpi</name>
    <dbReference type="NCBI Taxonomy" id="61235"/>
    <lineage>
        <taxon>Eukaryota</taxon>
        <taxon>Fungi</taxon>
        <taxon>Dikarya</taxon>
        <taxon>Ascomycota</taxon>
        <taxon>Pezizomycotina</taxon>
        <taxon>Sordariomycetes</taxon>
        <taxon>Hypocreomycetidae</taxon>
        <taxon>Hypocreales</taxon>
        <taxon>Nectriaceae</taxon>
        <taxon>Fusarium</taxon>
        <taxon>Fusarium incarnatum-equiseti species complex</taxon>
    </lineage>
</organism>
<gene>
    <name evidence="2" type="ORF">FEQUK3_LOCUS2233</name>
</gene>
<sequence length="166" mass="18810">MGILQSSKRPLWIGSVAAFGALILCYYNFFTSDSSRNPRPQIIDTVRSNCHKKILTESSIQNDTNSHKASLPSLLAQLWRPLVHPIEERVFITDKGERFEVPASQMRWKKPLGNRVILIDTDTRLNATEGNTMLNNCPLYYPSLPGRTGGHLNHYLYGMVYQTSTV</sequence>
<keyword evidence="1" id="KW-1133">Transmembrane helix</keyword>
<dbReference type="AlphaFoldDB" id="A0A8J2IGG6"/>
<comment type="caution">
    <text evidence="2">The sequence shown here is derived from an EMBL/GenBank/DDBJ whole genome shotgun (WGS) entry which is preliminary data.</text>
</comment>
<evidence type="ECO:0000313" key="2">
    <source>
        <dbReference type="EMBL" id="CAG7556503.1"/>
    </source>
</evidence>
<accession>A0A8J2IGG6</accession>
<evidence type="ECO:0000256" key="1">
    <source>
        <dbReference type="SAM" id="Phobius"/>
    </source>
</evidence>